<sequence>MALATTSAIGLLLRPGITGEATAAAVTPLAPIPATDPLRTTVATWYRLQQTDSLPFLDYATFLEQHPGWPGEAAMRRAAERQIQRDVTPPSAIVAFFAKLPPQTSTGRLRYAEALQSTGQAPQARAAAIAAWTGGALPPDEEQRLLQRFPGAFGQSDQDSRMEKLLWDGSTAAAQRQIALVSPARQPIYQARLAMQTRAADAADKAALVGPGGTRDPGFVIDRANWLRDSSQSAVSRLWLGEARQLDAPALVPQKYLQTLLTAANGAGADGQASTAWSIARAADAAFPAGTDIRQRSFGERDVYTSLVWLGGVQALQKLNRPADAIPLFLAYARGSQTPQSQTKGYYWAGRSAERLGDRATAQTYYGQAAANIDQYYGQLATERLGRILALPADPPALVVSPAQRQAFFESEVVRAARLLGQDGRWADQTMFVRTIAANAKTDADHVLAGELAQAIARPDLGVMVSRNARNSGTRDPIRIGFPTIAVPPTMADHWTIVHAITRQESQFDRQATSRTGAKGMMQLMPATAAEQAGKLGLAHDPSRLTEPSYNVMLGSAFFDRMLNYYNGSYVLAVASYNAGPGNVNKFIRANGDPRMPGVDVVDWIEAIPFTETRGYVQRVLENAVVYDLMNPQRARTPSTDRLSHYLGKKTPG</sequence>
<feature type="domain" description="Transglycosylase SLT" evidence="4">
    <location>
        <begin position="495"/>
        <end position="593"/>
    </location>
</feature>
<dbReference type="Gene3D" id="1.25.20.10">
    <property type="entry name" value="Bacterial muramidases"/>
    <property type="match status" value="1"/>
</dbReference>
<accession>A0ABY7TNR2</accession>
<name>A0ABY7TNR2_9SPHN</name>
<evidence type="ECO:0000256" key="2">
    <source>
        <dbReference type="ARBA" id="ARBA00009387"/>
    </source>
</evidence>
<comment type="similarity">
    <text evidence="2">Belongs to the virb1 family.</text>
</comment>
<dbReference type="Proteomes" id="UP001220395">
    <property type="component" value="Chromosome"/>
</dbReference>
<dbReference type="EMBL" id="CP117411">
    <property type="protein sequence ID" value="WCT74882.1"/>
    <property type="molecule type" value="Genomic_DNA"/>
</dbReference>
<evidence type="ECO:0000313" key="6">
    <source>
        <dbReference type="Proteomes" id="UP001220395"/>
    </source>
</evidence>
<proteinExistence type="inferred from homology"/>
<reference evidence="5 6" key="1">
    <citation type="submission" date="2023-02" db="EMBL/GenBank/DDBJ databases">
        <title>Genome sequence of Sphingomonas naphthae.</title>
        <authorList>
            <person name="Kim S."/>
            <person name="Heo J."/>
            <person name="Kwon S.-W."/>
        </authorList>
    </citation>
    <scope>NUCLEOTIDE SEQUENCE [LARGE SCALE GENOMIC DNA]</scope>
    <source>
        <strain evidence="5 6">KACC 18716</strain>
    </source>
</reference>
<dbReference type="PANTHER" id="PTHR37423:SF2">
    <property type="entry name" value="MEMBRANE-BOUND LYTIC MUREIN TRANSGLYCOSYLASE C"/>
    <property type="match status" value="1"/>
</dbReference>
<organism evidence="5 6">
    <name type="scientific">Sphingomonas naphthae</name>
    <dbReference type="NCBI Taxonomy" id="1813468"/>
    <lineage>
        <taxon>Bacteria</taxon>
        <taxon>Pseudomonadati</taxon>
        <taxon>Pseudomonadota</taxon>
        <taxon>Alphaproteobacteria</taxon>
        <taxon>Sphingomonadales</taxon>
        <taxon>Sphingomonadaceae</taxon>
        <taxon>Sphingomonas</taxon>
    </lineage>
</organism>
<evidence type="ECO:0000313" key="5">
    <source>
        <dbReference type="EMBL" id="WCT74882.1"/>
    </source>
</evidence>
<dbReference type="RefSeq" id="WP_273690299.1">
    <property type="nucleotide sequence ID" value="NZ_CP117411.1"/>
</dbReference>
<evidence type="ECO:0000256" key="1">
    <source>
        <dbReference type="ARBA" id="ARBA00007734"/>
    </source>
</evidence>
<dbReference type="PANTHER" id="PTHR37423">
    <property type="entry name" value="SOLUBLE LYTIC MUREIN TRANSGLYCOSYLASE-RELATED"/>
    <property type="match status" value="1"/>
</dbReference>
<dbReference type="InterPro" id="IPR008939">
    <property type="entry name" value="Lytic_TGlycosylase_superhlx_U"/>
</dbReference>
<keyword evidence="3" id="KW-0732">Signal</keyword>
<evidence type="ECO:0000259" key="4">
    <source>
        <dbReference type="Pfam" id="PF01464"/>
    </source>
</evidence>
<dbReference type="Pfam" id="PF01464">
    <property type="entry name" value="SLT"/>
    <property type="match status" value="1"/>
</dbReference>
<dbReference type="SUPFAM" id="SSF48435">
    <property type="entry name" value="Bacterial muramidases"/>
    <property type="match status" value="1"/>
</dbReference>
<protein>
    <submittedName>
        <fullName evidence="5">Transglycosylase SLT domain-containing protein</fullName>
    </submittedName>
</protein>
<keyword evidence="6" id="KW-1185">Reference proteome</keyword>
<dbReference type="InterPro" id="IPR023346">
    <property type="entry name" value="Lysozyme-like_dom_sf"/>
</dbReference>
<gene>
    <name evidence="5" type="ORF">PQ455_06595</name>
</gene>
<comment type="similarity">
    <text evidence="1">Belongs to the transglycosylase Slt family.</text>
</comment>
<dbReference type="InterPro" id="IPR008258">
    <property type="entry name" value="Transglycosylase_SLT_dom_1"/>
</dbReference>
<dbReference type="CDD" id="cd13401">
    <property type="entry name" value="Slt70-like"/>
    <property type="match status" value="1"/>
</dbReference>
<evidence type="ECO:0000256" key="3">
    <source>
        <dbReference type="ARBA" id="ARBA00022729"/>
    </source>
</evidence>
<dbReference type="SUPFAM" id="SSF53955">
    <property type="entry name" value="Lysozyme-like"/>
    <property type="match status" value="1"/>
</dbReference>
<dbReference type="Gene3D" id="1.10.530.10">
    <property type="match status" value="1"/>
</dbReference>